<dbReference type="GO" id="GO:0004765">
    <property type="term" value="F:shikimate kinase activity"/>
    <property type="evidence" value="ECO:0007669"/>
    <property type="project" value="UniProtKB-UniRule"/>
</dbReference>
<dbReference type="CDD" id="cd00464">
    <property type="entry name" value="SK"/>
    <property type="match status" value="1"/>
</dbReference>
<dbReference type="PRINTS" id="PR01100">
    <property type="entry name" value="SHIKIMTKNASE"/>
</dbReference>
<dbReference type="EC" id="2.7.1.71" evidence="3 11"/>
<feature type="binding site" evidence="11">
    <location>
        <position position="39"/>
    </location>
    <ligand>
        <name>substrate</name>
    </ligand>
</feature>
<evidence type="ECO:0000256" key="10">
    <source>
        <dbReference type="ARBA" id="ARBA00048567"/>
    </source>
</evidence>
<dbReference type="HAMAP" id="MF_00109">
    <property type="entry name" value="Shikimate_kinase"/>
    <property type="match status" value="1"/>
</dbReference>
<keyword evidence="4 11" id="KW-0028">Amino-acid biosynthesis</keyword>
<feature type="binding site" evidence="11">
    <location>
        <position position="63"/>
    </location>
    <ligand>
        <name>substrate</name>
    </ligand>
</feature>
<dbReference type="RefSeq" id="WP_050058824.1">
    <property type="nucleotide sequence ID" value="NZ_JACHEK010000003.1"/>
</dbReference>
<evidence type="ECO:0000256" key="4">
    <source>
        <dbReference type="ARBA" id="ARBA00022605"/>
    </source>
</evidence>
<evidence type="ECO:0000256" key="8">
    <source>
        <dbReference type="ARBA" id="ARBA00022840"/>
    </source>
</evidence>
<dbReference type="Pfam" id="PF01202">
    <property type="entry name" value="SKI"/>
    <property type="match status" value="1"/>
</dbReference>
<comment type="caution">
    <text evidence="12">The sequence shown here is derived from an EMBL/GenBank/DDBJ whole genome shotgun (WGS) entry which is preliminary data.</text>
</comment>
<name>A0A841JX36_9BACT</name>
<sequence length="191" mass="20933">MPLPSTIRRIVLTGFMGAGKSTTGALLAQTLGWRFIDSDAAIEARTGRPIGKIFAEDGEAAFRVVEADTIREHTRGQDLVLALGGGAMEHLRTRDVLKSLDETRVVFLDAPLEVMVARCVAQPEAAERPVLADRDGLLVRLTNRLPHYRTAHLTVSTADLTPEKVAERILWELSGTHSEAMRTDEKGLPKQ</sequence>
<comment type="pathway">
    <text evidence="1 11">Metabolic intermediate biosynthesis; chorismate biosynthesis; chorismate from D-erythrose 4-phosphate and phosphoenolpyruvate: step 5/7.</text>
</comment>
<evidence type="ECO:0000256" key="9">
    <source>
        <dbReference type="ARBA" id="ARBA00023141"/>
    </source>
</evidence>
<dbReference type="AlphaFoldDB" id="A0A841JX36"/>
<dbReference type="GO" id="GO:0009423">
    <property type="term" value="P:chorismate biosynthetic process"/>
    <property type="evidence" value="ECO:0007669"/>
    <property type="project" value="UniProtKB-UniRule"/>
</dbReference>
<evidence type="ECO:0000256" key="7">
    <source>
        <dbReference type="ARBA" id="ARBA00022777"/>
    </source>
</evidence>
<dbReference type="InterPro" id="IPR023000">
    <property type="entry name" value="Shikimate_kinase_CS"/>
</dbReference>
<dbReference type="PANTHER" id="PTHR21087:SF16">
    <property type="entry name" value="SHIKIMATE KINASE 1, CHLOROPLASTIC"/>
    <property type="match status" value="1"/>
</dbReference>
<dbReference type="UniPathway" id="UPA00053">
    <property type="reaction ID" value="UER00088"/>
</dbReference>
<feature type="binding site" evidence="11">
    <location>
        <position position="128"/>
    </location>
    <ligand>
        <name>ATP</name>
        <dbReference type="ChEBI" id="CHEBI:30616"/>
    </ligand>
</feature>
<comment type="cofactor">
    <cofactor evidence="11">
        <name>Mg(2+)</name>
        <dbReference type="ChEBI" id="CHEBI:18420"/>
    </cofactor>
    <text evidence="11">Binds 1 Mg(2+) ion per subunit.</text>
</comment>
<comment type="catalytic activity">
    <reaction evidence="10 11">
        <text>shikimate + ATP = 3-phosphoshikimate + ADP + H(+)</text>
        <dbReference type="Rhea" id="RHEA:13121"/>
        <dbReference type="ChEBI" id="CHEBI:15378"/>
        <dbReference type="ChEBI" id="CHEBI:30616"/>
        <dbReference type="ChEBI" id="CHEBI:36208"/>
        <dbReference type="ChEBI" id="CHEBI:145989"/>
        <dbReference type="ChEBI" id="CHEBI:456216"/>
        <dbReference type="EC" id="2.7.1.71"/>
    </reaction>
</comment>
<dbReference type="GO" id="GO:0000287">
    <property type="term" value="F:magnesium ion binding"/>
    <property type="evidence" value="ECO:0007669"/>
    <property type="project" value="UniProtKB-UniRule"/>
</dbReference>
<dbReference type="Proteomes" id="UP000538666">
    <property type="component" value="Unassembled WGS sequence"/>
</dbReference>
<proteinExistence type="inferred from homology"/>
<dbReference type="GO" id="GO:0008652">
    <property type="term" value="P:amino acid biosynthetic process"/>
    <property type="evidence" value="ECO:0007669"/>
    <property type="project" value="UniProtKB-KW"/>
</dbReference>
<keyword evidence="11" id="KW-0479">Metal-binding</keyword>
<dbReference type="PANTHER" id="PTHR21087">
    <property type="entry name" value="SHIKIMATE KINASE"/>
    <property type="match status" value="1"/>
</dbReference>
<dbReference type="InterPro" id="IPR000623">
    <property type="entry name" value="Shikimate_kinase/TSH1"/>
</dbReference>
<keyword evidence="11" id="KW-0963">Cytoplasm</keyword>
<protein>
    <recommendedName>
        <fullName evidence="3 11">Shikimate kinase</fullName>
        <shortName evidence="11">SK</shortName>
        <ecNumber evidence="3 11">2.7.1.71</ecNumber>
    </recommendedName>
</protein>
<evidence type="ECO:0000256" key="6">
    <source>
        <dbReference type="ARBA" id="ARBA00022741"/>
    </source>
</evidence>
<dbReference type="PROSITE" id="PS01128">
    <property type="entry name" value="SHIKIMATE_KINASE"/>
    <property type="match status" value="1"/>
</dbReference>
<dbReference type="Gene3D" id="3.40.50.300">
    <property type="entry name" value="P-loop containing nucleotide triphosphate hydrolases"/>
    <property type="match status" value="1"/>
</dbReference>
<feature type="binding site" evidence="11">
    <location>
        <position position="21"/>
    </location>
    <ligand>
        <name>Mg(2+)</name>
        <dbReference type="ChEBI" id="CHEBI:18420"/>
    </ligand>
</feature>
<keyword evidence="13" id="KW-1185">Reference proteome</keyword>
<evidence type="ECO:0000256" key="3">
    <source>
        <dbReference type="ARBA" id="ARBA00012154"/>
    </source>
</evidence>
<evidence type="ECO:0000256" key="5">
    <source>
        <dbReference type="ARBA" id="ARBA00022679"/>
    </source>
</evidence>
<evidence type="ECO:0000256" key="1">
    <source>
        <dbReference type="ARBA" id="ARBA00004842"/>
    </source>
</evidence>
<dbReference type="InterPro" id="IPR031322">
    <property type="entry name" value="Shikimate/glucono_kinase"/>
</dbReference>
<feature type="binding site" evidence="11">
    <location>
        <position position="85"/>
    </location>
    <ligand>
        <name>substrate</name>
    </ligand>
</feature>
<keyword evidence="11" id="KW-0460">Magnesium</keyword>
<keyword evidence="8 11" id="KW-0067">ATP-binding</keyword>
<comment type="function">
    <text evidence="11">Catalyzes the specific phosphorylation of the 3-hydroxyl group of shikimic acid using ATP as a cosubstrate.</text>
</comment>
<comment type="subunit">
    <text evidence="11">Monomer.</text>
</comment>
<keyword evidence="9 11" id="KW-0057">Aromatic amino acid biosynthesis</keyword>
<evidence type="ECO:0000313" key="12">
    <source>
        <dbReference type="EMBL" id="MBB6143551.1"/>
    </source>
</evidence>
<evidence type="ECO:0000313" key="13">
    <source>
        <dbReference type="Proteomes" id="UP000538666"/>
    </source>
</evidence>
<comment type="subcellular location">
    <subcellularLocation>
        <location evidence="11">Cytoplasm</location>
    </subcellularLocation>
</comment>
<dbReference type="OrthoDB" id="9800332at2"/>
<feature type="binding site" evidence="11">
    <location>
        <position position="144"/>
    </location>
    <ligand>
        <name>substrate</name>
    </ligand>
</feature>
<comment type="caution">
    <text evidence="11">Lacks conserved residue(s) required for the propagation of feature annotation.</text>
</comment>
<dbReference type="InterPro" id="IPR027417">
    <property type="entry name" value="P-loop_NTPase"/>
</dbReference>
<keyword evidence="6 11" id="KW-0547">Nucleotide-binding</keyword>
<dbReference type="GO" id="GO:0009073">
    <property type="term" value="P:aromatic amino acid family biosynthetic process"/>
    <property type="evidence" value="ECO:0007669"/>
    <property type="project" value="UniProtKB-KW"/>
</dbReference>
<dbReference type="GO" id="GO:0005524">
    <property type="term" value="F:ATP binding"/>
    <property type="evidence" value="ECO:0007669"/>
    <property type="project" value="UniProtKB-UniRule"/>
</dbReference>
<dbReference type="EMBL" id="JACHEK010000003">
    <property type="protein sequence ID" value="MBB6143551.1"/>
    <property type="molecule type" value="Genomic_DNA"/>
</dbReference>
<dbReference type="GO" id="GO:0005829">
    <property type="term" value="C:cytosol"/>
    <property type="evidence" value="ECO:0007669"/>
    <property type="project" value="TreeGrafter"/>
</dbReference>
<dbReference type="SUPFAM" id="SSF52540">
    <property type="entry name" value="P-loop containing nucleoside triphosphate hydrolases"/>
    <property type="match status" value="1"/>
</dbReference>
<feature type="binding site" evidence="11">
    <location>
        <begin position="17"/>
        <end position="22"/>
    </location>
    <ligand>
        <name>ATP</name>
        <dbReference type="ChEBI" id="CHEBI:30616"/>
    </ligand>
</feature>
<keyword evidence="7 11" id="KW-0418">Kinase</keyword>
<accession>A0A841JX36</accession>
<comment type="similarity">
    <text evidence="2 11">Belongs to the shikimate kinase family.</text>
</comment>
<evidence type="ECO:0000256" key="11">
    <source>
        <dbReference type="HAMAP-Rule" id="MF_00109"/>
    </source>
</evidence>
<gene>
    <name evidence="11" type="primary">aroK</name>
    <name evidence="12" type="ORF">HNQ77_001500</name>
</gene>
<keyword evidence="5 11" id="KW-0808">Transferase</keyword>
<reference evidence="12 13" key="1">
    <citation type="submission" date="2020-08" db="EMBL/GenBank/DDBJ databases">
        <title>Genomic Encyclopedia of Type Strains, Phase IV (KMG-IV): sequencing the most valuable type-strain genomes for metagenomic binning, comparative biology and taxonomic classification.</title>
        <authorList>
            <person name="Goeker M."/>
        </authorList>
    </citation>
    <scope>NUCLEOTIDE SEQUENCE [LARGE SCALE GENOMIC DNA]</scope>
    <source>
        <strain evidence="12 13">DSM 103733</strain>
    </source>
</reference>
<organism evidence="12 13">
    <name type="scientific">Silvibacterium bohemicum</name>
    <dbReference type="NCBI Taxonomy" id="1577686"/>
    <lineage>
        <taxon>Bacteria</taxon>
        <taxon>Pseudomonadati</taxon>
        <taxon>Acidobacteriota</taxon>
        <taxon>Terriglobia</taxon>
        <taxon>Terriglobales</taxon>
        <taxon>Acidobacteriaceae</taxon>
        <taxon>Silvibacterium</taxon>
    </lineage>
</organism>
<evidence type="ECO:0000256" key="2">
    <source>
        <dbReference type="ARBA" id="ARBA00006997"/>
    </source>
</evidence>